<dbReference type="SMART" id="SM00862">
    <property type="entry name" value="Trans_reg_C"/>
    <property type="match status" value="1"/>
</dbReference>
<dbReference type="GO" id="GO:0003677">
    <property type="term" value="F:DNA binding"/>
    <property type="evidence" value="ECO:0007669"/>
    <property type="project" value="UniProtKB-UniRule"/>
</dbReference>
<dbReference type="EMBL" id="SMDR01000003">
    <property type="protein sequence ID" value="TNJ33269.1"/>
    <property type="molecule type" value="Genomic_DNA"/>
</dbReference>
<dbReference type="InterPro" id="IPR016032">
    <property type="entry name" value="Sig_transdc_resp-reg_C-effctor"/>
</dbReference>
<dbReference type="RefSeq" id="WP_139449568.1">
    <property type="nucleotide sequence ID" value="NZ_SMDR01000003.1"/>
</dbReference>
<proteinExistence type="predicted"/>
<dbReference type="OrthoDB" id="5932494at2"/>
<dbReference type="Pfam" id="PF00486">
    <property type="entry name" value="Trans_reg_C"/>
    <property type="match status" value="1"/>
</dbReference>
<dbReference type="Proteomes" id="UP000305760">
    <property type="component" value="Unassembled WGS sequence"/>
</dbReference>
<keyword evidence="1 2" id="KW-0238">DNA-binding</keyword>
<dbReference type="GO" id="GO:0006355">
    <property type="term" value="P:regulation of DNA-templated transcription"/>
    <property type="evidence" value="ECO:0007669"/>
    <property type="project" value="InterPro"/>
</dbReference>
<dbReference type="Gene3D" id="1.10.10.10">
    <property type="entry name" value="Winged helix-like DNA-binding domain superfamily/Winged helix DNA-binding domain"/>
    <property type="match status" value="1"/>
</dbReference>
<dbReference type="InterPro" id="IPR001867">
    <property type="entry name" value="OmpR/PhoB-type_DNA-bd"/>
</dbReference>
<sequence>MTGRRADHRLRIGDFIVDLALREVSEAKGHRAPVRITVKAQGVLLLLAEHAGRVVSRETLMERVWAGTLPNDEVLTQAVAVLRKAFDARKRKDYIQTIPKHGYRLLAPVSRLASGATVAEAPLSARTALENAESLRGATVVTPDPPTVALPALWRRTARIMGLMSATILWMLLGPPISSIYGAGNALVVIEDVARASLPHRQSVKGGRGSEPAPDEPLAVLLKRFPTNPLLHVATALLPVSPVTGVIAGGTGIVPDIDGCGAASVQHATTFGDHPPTSVGLSSVAADAPDLSRGTQTALCTHAPIKMSKSSLSDKP</sequence>
<dbReference type="InterPro" id="IPR036388">
    <property type="entry name" value="WH-like_DNA-bd_sf"/>
</dbReference>
<evidence type="ECO:0000256" key="1">
    <source>
        <dbReference type="ARBA" id="ARBA00023125"/>
    </source>
</evidence>
<feature type="domain" description="OmpR/PhoB-type" evidence="3">
    <location>
        <begin position="7"/>
        <end position="107"/>
    </location>
</feature>
<gene>
    <name evidence="4" type="ORF">E1B00_13300</name>
</gene>
<evidence type="ECO:0000256" key="2">
    <source>
        <dbReference type="PROSITE-ProRule" id="PRU01091"/>
    </source>
</evidence>
<comment type="caution">
    <text evidence="4">The sequence shown here is derived from an EMBL/GenBank/DDBJ whole genome shotgun (WGS) entry which is preliminary data.</text>
</comment>
<evidence type="ECO:0000313" key="5">
    <source>
        <dbReference type="Proteomes" id="UP000305760"/>
    </source>
</evidence>
<keyword evidence="5" id="KW-1185">Reference proteome</keyword>
<accession>A0A5C4RQP9</accession>
<feature type="DNA-binding region" description="OmpR/PhoB-type" evidence="2">
    <location>
        <begin position="7"/>
        <end position="107"/>
    </location>
</feature>
<reference evidence="4 5" key="1">
    <citation type="submission" date="2019-03" db="EMBL/GenBank/DDBJ databases">
        <title>Arenimonas daejeonensis sp. nov., isolated from compost.</title>
        <authorList>
            <person name="Jeon C.O."/>
        </authorList>
    </citation>
    <scope>NUCLEOTIDE SEQUENCE [LARGE SCALE GENOMIC DNA]</scope>
    <source>
        <strain evidence="4 5">R29</strain>
    </source>
</reference>
<dbReference type="GO" id="GO:0000160">
    <property type="term" value="P:phosphorelay signal transduction system"/>
    <property type="evidence" value="ECO:0007669"/>
    <property type="project" value="InterPro"/>
</dbReference>
<dbReference type="AlphaFoldDB" id="A0A5C4RQP9"/>
<dbReference type="SUPFAM" id="SSF46894">
    <property type="entry name" value="C-terminal effector domain of the bipartite response regulators"/>
    <property type="match status" value="1"/>
</dbReference>
<evidence type="ECO:0000259" key="3">
    <source>
        <dbReference type="PROSITE" id="PS51755"/>
    </source>
</evidence>
<dbReference type="PROSITE" id="PS51755">
    <property type="entry name" value="OMPR_PHOB"/>
    <property type="match status" value="1"/>
</dbReference>
<organism evidence="4 5">
    <name type="scientific">Arenimonas terrae</name>
    <dbReference type="NCBI Taxonomy" id="2546226"/>
    <lineage>
        <taxon>Bacteria</taxon>
        <taxon>Pseudomonadati</taxon>
        <taxon>Pseudomonadota</taxon>
        <taxon>Gammaproteobacteria</taxon>
        <taxon>Lysobacterales</taxon>
        <taxon>Lysobacteraceae</taxon>
        <taxon>Arenimonas</taxon>
    </lineage>
</organism>
<protein>
    <recommendedName>
        <fullName evidence="3">OmpR/PhoB-type domain-containing protein</fullName>
    </recommendedName>
</protein>
<dbReference type="CDD" id="cd00383">
    <property type="entry name" value="trans_reg_C"/>
    <property type="match status" value="1"/>
</dbReference>
<evidence type="ECO:0000313" key="4">
    <source>
        <dbReference type="EMBL" id="TNJ33269.1"/>
    </source>
</evidence>
<name>A0A5C4RQP9_9GAMM</name>